<comment type="caution">
    <text evidence="2">The sequence shown here is derived from an EMBL/GenBank/DDBJ whole genome shotgun (WGS) entry which is preliminary data.</text>
</comment>
<feature type="compositionally biased region" description="Low complexity" evidence="1">
    <location>
        <begin position="125"/>
        <end position="142"/>
    </location>
</feature>
<feature type="region of interest" description="Disordered" evidence="1">
    <location>
        <begin position="79"/>
        <end position="104"/>
    </location>
</feature>
<name>A0A5A7V7V5_CUCMM</name>
<reference evidence="2 3" key="1">
    <citation type="submission" date="2019-08" db="EMBL/GenBank/DDBJ databases">
        <title>Draft genome sequences of two oriental melons (Cucumis melo L. var makuwa).</title>
        <authorList>
            <person name="Kwon S.-Y."/>
        </authorList>
    </citation>
    <scope>NUCLEOTIDE SEQUENCE [LARGE SCALE GENOMIC DNA]</scope>
    <source>
        <strain evidence="3">cv. SW 3</strain>
        <tissue evidence="2">Leaf</tissue>
    </source>
</reference>
<sequence>MTDKKKGKQICCVDSPPKLNSINTKRKVSFSFPKNETFHYSAQAAPTKALKIGSPMGYAKICREAKTKRTEFLKKKKVYRVKSRDTEGETSQTNRQNEKGRDDLNELNLVMDLGHISPLSDMDFSSPERSSYTPSPTTPTESDIVKDSLANMITSDHEEKGRQKREIKGDETNDDESSFKRKLTKWLKENNLRLSAVFNSHFNSTCDDRVESVPNGPQNLDVENLTDDVIDGKEKDTMGLNVYP</sequence>
<feature type="compositionally biased region" description="Basic and acidic residues" evidence="1">
    <location>
        <begin position="155"/>
        <end position="171"/>
    </location>
</feature>
<gene>
    <name evidence="2" type="ORF">E6C27_scaffold329G001730</name>
</gene>
<protein>
    <submittedName>
        <fullName evidence="2">Uncharacterized protein</fullName>
    </submittedName>
</protein>
<evidence type="ECO:0000313" key="2">
    <source>
        <dbReference type="EMBL" id="KAA0063658.1"/>
    </source>
</evidence>
<evidence type="ECO:0000256" key="1">
    <source>
        <dbReference type="SAM" id="MobiDB-lite"/>
    </source>
</evidence>
<dbReference type="AlphaFoldDB" id="A0A5A7V7V5"/>
<feature type="region of interest" description="Disordered" evidence="1">
    <location>
        <begin position="118"/>
        <end position="180"/>
    </location>
</feature>
<organism evidence="2 3">
    <name type="scientific">Cucumis melo var. makuwa</name>
    <name type="common">Oriental melon</name>
    <dbReference type="NCBI Taxonomy" id="1194695"/>
    <lineage>
        <taxon>Eukaryota</taxon>
        <taxon>Viridiplantae</taxon>
        <taxon>Streptophyta</taxon>
        <taxon>Embryophyta</taxon>
        <taxon>Tracheophyta</taxon>
        <taxon>Spermatophyta</taxon>
        <taxon>Magnoliopsida</taxon>
        <taxon>eudicotyledons</taxon>
        <taxon>Gunneridae</taxon>
        <taxon>Pentapetalae</taxon>
        <taxon>rosids</taxon>
        <taxon>fabids</taxon>
        <taxon>Cucurbitales</taxon>
        <taxon>Cucurbitaceae</taxon>
        <taxon>Benincaseae</taxon>
        <taxon>Cucumis</taxon>
    </lineage>
</organism>
<accession>A0A5A7V7V5</accession>
<proteinExistence type="predicted"/>
<evidence type="ECO:0000313" key="3">
    <source>
        <dbReference type="Proteomes" id="UP000321393"/>
    </source>
</evidence>
<dbReference type="EMBL" id="SSTE01002358">
    <property type="protein sequence ID" value="KAA0063658.1"/>
    <property type="molecule type" value="Genomic_DNA"/>
</dbReference>
<dbReference type="Proteomes" id="UP000321393">
    <property type="component" value="Unassembled WGS sequence"/>
</dbReference>